<protein>
    <submittedName>
        <fullName evidence="1">Uncharacterized protein</fullName>
    </submittedName>
</protein>
<dbReference type="AlphaFoldDB" id="A0A9D4JMI7"/>
<gene>
    <name evidence="1" type="ORF">DPMN_141345</name>
</gene>
<reference evidence="1" key="1">
    <citation type="journal article" date="2019" name="bioRxiv">
        <title>The Genome of the Zebra Mussel, Dreissena polymorpha: A Resource for Invasive Species Research.</title>
        <authorList>
            <person name="McCartney M.A."/>
            <person name="Auch B."/>
            <person name="Kono T."/>
            <person name="Mallez S."/>
            <person name="Zhang Y."/>
            <person name="Obille A."/>
            <person name="Becker A."/>
            <person name="Abrahante J.E."/>
            <person name="Garbe J."/>
            <person name="Badalamenti J.P."/>
            <person name="Herman A."/>
            <person name="Mangelson H."/>
            <person name="Liachko I."/>
            <person name="Sullivan S."/>
            <person name="Sone E.D."/>
            <person name="Koren S."/>
            <person name="Silverstein K.A.T."/>
            <person name="Beckman K.B."/>
            <person name="Gohl D.M."/>
        </authorList>
    </citation>
    <scope>NUCLEOTIDE SEQUENCE</scope>
    <source>
        <strain evidence="1">Duluth1</strain>
        <tissue evidence="1">Whole animal</tissue>
    </source>
</reference>
<dbReference type="EMBL" id="JAIWYP010000006">
    <property type="protein sequence ID" value="KAH3812902.1"/>
    <property type="molecule type" value="Genomic_DNA"/>
</dbReference>
<evidence type="ECO:0000313" key="2">
    <source>
        <dbReference type="Proteomes" id="UP000828390"/>
    </source>
</evidence>
<proteinExistence type="predicted"/>
<dbReference type="Proteomes" id="UP000828390">
    <property type="component" value="Unassembled WGS sequence"/>
</dbReference>
<evidence type="ECO:0000313" key="1">
    <source>
        <dbReference type="EMBL" id="KAH3812902.1"/>
    </source>
</evidence>
<comment type="caution">
    <text evidence="1">The sequence shown here is derived from an EMBL/GenBank/DDBJ whole genome shotgun (WGS) entry which is preliminary data.</text>
</comment>
<organism evidence="1 2">
    <name type="scientific">Dreissena polymorpha</name>
    <name type="common">Zebra mussel</name>
    <name type="synonym">Mytilus polymorpha</name>
    <dbReference type="NCBI Taxonomy" id="45954"/>
    <lineage>
        <taxon>Eukaryota</taxon>
        <taxon>Metazoa</taxon>
        <taxon>Spiralia</taxon>
        <taxon>Lophotrochozoa</taxon>
        <taxon>Mollusca</taxon>
        <taxon>Bivalvia</taxon>
        <taxon>Autobranchia</taxon>
        <taxon>Heteroconchia</taxon>
        <taxon>Euheterodonta</taxon>
        <taxon>Imparidentia</taxon>
        <taxon>Neoheterodontei</taxon>
        <taxon>Myida</taxon>
        <taxon>Dreissenoidea</taxon>
        <taxon>Dreissenidae</taxon>
        <taxon>Dreissena</taxon>
    </lineage>
</organism>
<name>A0A9D4JMI7_DREPO</name>
<keyword evidence="2" id="KW-1185">Reference proteome</keyword>
<accession>A0A9D4JMI7</accession>
<reference evidence="1" key="2">
    <citation type="submission" date="2020-11" db="EMBL/GenBank/DDBJ databases">
        <authorList>
            <person name="McCartney M.A."/>
            <person name="Auch B."/>
            <person name="Kono T."/>
            <person name="Mallez S."/>
            <person name="Becker A."/>
            <person name="Gohl D.M."/>
            <person name="Silverstein K.A.T."/>
            <person name="Koren S."/>
            <person name="Bechman K.B."/>
            <person name="Herman A."/>
            <person name="Abrahante J.E."/>
            <person name="Garbe J."/>
        </authorList>
    </citation>
    <scope>NUCLEOTIDE SEQUENCE</scope>
    <source>
        <strain evidence="1">Duluth1</strain>
        <tissue evidence="1">Whole animal</tissue>
    </source>
</reference>
<sequence length="53" mass="6041">MNQYSRKCIITFTVNLNKVTCPVSSYPDFVTNGHQDKGLQRRALVIAISREVK</sequence>